<evidence type="ECO:0000256" key="9">
    <source>
        <dbReference type="SAM" id="Phobius"/>
    </source>
</evidence>
<name>A0A449BC18_HAPAX</name>
<evidence type="ECO:0000256" key="8">
    <source>
        <dbReference type="ARBA" id="ARBA00023136"/>
    </source>
</evidence>
<feature type="domain" description="ABC transmembrane type-1" evidence="11">
    <location>
        <begin position="17"/>
        <end position="300"/>
    </location>
</feature>
<feature type="transmembrane region" description="Helical" evidence="9">
    <location>
        <begin position="246"/>
        <end position="264"/>
    </location>
</feature>
<dbReference type="Gene3D" id="1.20.1560.10">
    <property type="entry name" value="ABC transporter type 1, transmembrane domain"/>
    <property type="match status" value="1"/>
</dbReference>
<comment type="subcellular location">
    <subcellularLocation>
        <location evidence="1">Cell membrane</location>
        <topology evidence="1">Multi-pass membrane protein</topology>
    </subcellularLocation>
</comment>
<organism evidence="12 13">
    <name type="scientific">Haploplasma axanthum</name>
    <name type="common">Acholeplasma axanthum</name>
    <dbReference type="NCBI Taxonomy" id="29552"/>
    <lineage>
        <taxon>Bacteria</taxon>
        <taxon>Bacillati</taxon>
        <taxon>Mycoplasmatota</taxon>
        <taxon>Mollicutes</taxon>
        <taxon>Acholeplasmatales</taxon>
        <taxon>Acholeplasmataceae</taxon>
        <taxon>Haploplasma</taxon>
    </lineage>
</organism>
<dbReference type="SMART" id="SM00382">
    <property type="entry name" value="AAA"/>
    <property type="match status" value="1"/>
</dbReference>
<dbReference type="PROSITE" id="PS50929">
    <property type="entry name" value="ABC_TM1F"/>
    <property type="match status" value="1"/>
</dbReference>
<keyword evidence="13" id="KW-1185">Reference proteome</keyword>
<proteinExistence type="inferred from homology"/>
<dbReference type="EC" id="3.6.3.-" evidence="12"/>
<evidence type="ECO:0000256" key="5">
    <source>
        <dbReference type="ARBA" id="ARBA00022741"/>
    </source>
</evidence>
<evidence type="ECO:0000256" key="6">
    <source>
        <dbReference type="ARBA" id="ARBA00022840"/>
    </source>
</evidence>
<evidence type="ECO:0000259" key="11">
    <source>
        <dbReference type="PROSITE" id="PS50929"/>
    </source>
</evidence>
<dbReference type="Pfam" id="PF00005">
    <property type="entry name" value="ABC_tran"/>
    <property type="match status" value="1"/>
</dbReference>
<sequence>MIKSFFAYYKPYKKLFFLDFFCAVIVAGLEIVFPVVVNKVIREYLPDQDLVLIITAVSALVGFYIFSAMLQYIVTYFGHKLGHLIERDMRKRLFNHLTLQPFTFYDDRKVGELMSRMTTDLFEIGEVAHHGPEDIFIAISSLIVTFVLMFYVHPILAVISVVLVPIITVLIVYFNKRMTKVNREIYNELADFNSGIESVMSGIRVVKAFSNEEFENQKFYKLNEGYKNAKLKFYQVMGLSHTINTLLIRLLSLIALLASSVFYIKGYISDYSDVIYFILLTNVLIKPIEKMNAVIESYPKGIAGFKRYQELLSIKPSIVDKTNAEELNNVLGNIEYKNVSFSYGEEKEVLSKINFKIKAGETIAFVGPSGGGKSTLCNLLPRFYDITGGDILIDSKSIQDVTLKSLRENIGIVQQEVFIFNGSLRDNIKYGKLDATEEEILKAAKYAQLDEVIKDLEFGLDTILGDRGIKLSGGQRQRLSIARMFLKNPPILILDEATSALDSTTEMLIQESLEKLSKGRTTLVIAHRLSTIKNADRIFVITKKGILESGTHKELLNNNGMYAKLYNMQFDIS</sequence>
<evidence type="ECO:0000256" key="3">
    <source>
        <dbReference type="ARBA" id="ARBA00022448"/>
    </source>
</evidence>
<dbReference type="GO" id="GO:0005524">
    <property type="term" value="F:ATP binding"/>
    <property type="evidence" value="ECO:0007669"/>
    <property type="project" value="UniProtKB-KW"/>
</dbReference>
<dbReference type="CDD" id="cd18549">
    <property type="entry name" value="ABC_6TM_YwjA_like"/>
    <property type="match status" value="1"/>
</dbReference>
<dbReference type="RefSeq" id="WP_026390114.1">
    <property type="nucleotide sequence ID" value="NZ_LR215048.1"/>
</dbReference>
<dbReference type="InterPro" id="IPR036640">
    <property type="entry name" value="ABC1_TM_sf"/>
</dbReference>
<evidence type="ECO:0000256" key="4">
    <source>
        <dbReference type="ARBA" id="ARBA00022692"/>
    </source>
</evidence>
<dbReference type="KEGG" id="aaxa:NCTC10138_00325"/>
<feature type="transmembrane region" description="Helical" evidence="9">
    <location>
        <begin position="15"/>
        <end position="38"/>
    </location>
</feature>
<dbReference type="InterPro" id="IPR039421">
    <property type="entry name" value="Type_1_exporter"/>
</dbReference>
<dbReference type="SUPFAM" id="SSF90123">
    <property type="entry name" value="ABC transporter transmembrane region"/>
    <property type="match status" value="1"/>
</dbReference>
<evidence type="ECO:0000256" key="7">
    <source>
        <dbReference type="ARBA" id="ARBA00022989"/>
    </source>
</evidence>
<keyword evidence="7 9" id="KW-1133">Transmembrane helix</keyword>
<dbReference type="OrthoDB" id="9762778at2"/>
<keyword evidence="4 9" id="KW-0812">Transmembrane</keyword>
<dbReference type="EMBL" id="LR215048">
    <property type="protein sequence ID" value="VEU79972.1"/>
    <property type="molecule type" value="Genomic_DNA"/>
</dbReference>
<dbReference type="PROSITE" id="PS00211">
    <property type="entry name" value="ABC_TRANSPORTER_1"/>
    <property type="match status" value="1"/>
</dbReference>
<dbReference type="InterPro" id="IPR027417">
    <property type="entry name" value="P-loop_NTPase"/>
</dbReference>
<keyword evidence="3" id="KW-0813">Transport</keyword>
<dbReference type="PANTHER" id="PTHR43394:SF1">
    <property type="entry name" value="ATP-BINDING CASSETTE SUB-FAMILY B MEMBER 10, MITOCHONDRIAL"/>
    <property type="match status" value="1"/>
</dbReference>
<dbReference type="PANTHER" id="PTHR43394">
    <property type="entry name" value="ATP-DEPENDENT PERMEASE MDL1, MITOCHONDRIAL"/>
    <property type="match status" value="1"/>
</dbReference>
<evidence type="ECO:0000313" key="13">
    <source>
        <dbReference type="Proteomes" id="UP000289841"/>
    </source>
</evidence>
<dbReference type="InterPro" id="IPR017871">
    <property type="entry name" value="ABC_transporter-like_CS"/>
</dbReference>
<evidence type="ECO:0000313" key="12">
    <source>
        <dbReference type="EMBL" id="VEU79972.1"/>
    </source>
</evidence>
<dbReference type="PROSITE" id="PS50893">
    <property type="entry name" value="ABC_TRANSPORTER_2"/>
    <property type="match status" value="1"/>
</dbReference>
<keyword evidence="6" id="KW-0067">ATP-binding</keyword>
<keyword evidence="5" id="KW-0547">Nucleotide-binding</keyword>
<dbReference type="Gene3D" id="3.40.50.300">
    <property type="entry name" value="P-loop containing nucleotide triphosphate hydrolases"/>
    <property type="match status" value="1"/>
</dbReference>
<dbReference type="Pfam" id="PF00664">
    <property type="entry name" value="ABC_membrane"/>
    <property type="match status" value="1"/>
</dbReference>
<dbReference type="InterPro" id="IPR011527">
    <property type="entry name" value="ABC1_TM_dom"/>
</dbReference>
<evidence type="ECO:0000259" key="10">
    <source>
        <dbReference type="PROSITE" id="PS50893"/>
    </source>
</evidence>
<feature type="transmembrane region" description="Helical" evidence="9">
    <location>
        <begin position="150"/>
        <end position="174"/>
    </location>
</feature>
<gene>
    <name evidence="12" type="primary">mldB1_5</name>
    <name evidence="12" type="ORF">NCTC10138_00325</name>
</gene>
<evidence type="ECO:0000256" key="2">
    <source>
        <dbReference type="ARBA" id="ARBA00005417"/>
    </source>
</evidence>
<feature type="domain" description="ABC transporter" evidence="10">
    <location>
        <begin position="334"/>
        <end position="568"/>
    </location>
</feature>
<dbReference type="GO" id="GO:0016887">
    <property type="term" value="F:ATP hydrolysis activity"/>
    <property type="evidence" value="ECO:0007669"/>
    <property type="project" value="InterPro"/>
</dbReference>
<keyword evidence="8 9" id="KW-0472">Membrane</keyword>
<dbReference type="Proteomes" id="UP000289841">
    <property type="component" value="Chromosome"/>
</dbReference>
<feature type="transmembrane region" description="Helical" evidence="9">
    <location>
        <begin position="50"/>
        <end position="74"/>
    </location>
</feature>
<dbReference type="GO" id="GO:0005886">
    <property type="term" value="C:plasma membrane"/>
    <property type="evidence" value="ECO:0007669"/>
    <property type="project" value="UniProtKB-SubCell"/>
</dbReference>
<keyword evidence="12" id="KW-0378">Hydrolase</keyword>
<dbReference type="FunFam" id="3.40.50.300:FF:000287">
    <property type="entry name" value="Multidrug ABC transporter ATP-binding protein"/>
    <property type="match status" value="1"/>
</dbReference>
<dbReference type="GO" id="GO:0015421">
    <property type="term" value="F:ABC-type oligopeptide transporter activity"/>
    <property type="evidence" value="ECO:0007669"/>
    <property type="project" value="TreeGrafter"/>
</dbReference>
<dbReference type="STRING" id="1278311.GCA_000428705_00431"/>
<dbReference type="SUPFAM" id="SSF52540">
    <property type="entry name" value="P-loop containing nucleoside triphosphate hydrolases"/>
    <property type="match status" value="1"/>
</dbReference>
<reference evidence="12 13" key="1">
    <citation type="submission" date="2019-01" db="EMBL/GenBank/DDBJ databases">
        <authorList>
            <consortium name="Pathogen Informatics"/>
        </authorList>
    </citation>
    <scope>NUCLEOTIDE SEQUENCE [LARGE SCALE GENOMIC DNA]</scope>
    <source>
        <strain evidence="12 13">NCTC10138</strain>
    </source>
</reference>
<evidence type="ECO:0000256" key="1">
    <source>
        <dbReference type="ARBA" id="ARBA00004651"/>
    </source>
</evidence>
<accession>A0A449BC18</accession>
<dbReference type="InterPro" id="IPR003439">
    <property type="entry name" value="ABC_transporter-like_ATP-bd"/>
</dbReference>
<comment type="similarity">
    <text evidence="2">Belongs to the ABC transporter superfamily.</text>
</comment>
<dbReference type="InterPro" id="IPR003593">
    <property type="entry name" value="AAA+_ATPase"/>
</dbReference>
<protein>
    <submittedName>
        <fullName evidence="12">ABC-type multidrug/protein/lipid transport system ATPase component</fullName>
        <ecNumber evidence="12">3.6.3.-</ecNumber>
    </submittedName>
</protein>
<dbReference type="AlphaFoldDB" id="A0A449BC18"/>